<dbReference type="OrthoDB" id="566138at2759"/>
<evidence type="ECO:0000313" key="1">
    <source>
        <dbReference type="EMBL" id="OBZ66429.1"/>
    </source>
</evidence>
<accession>A0A1C7LR91</accession>
<gene>
    <name evidence="1" type="ORF">A0H81_13689</name>
</gene>
<dbReference type="Proteomes" id="UP000092993">
    <property type="component" value="Unassembled WGS sequence"/>
</dbReference>
<organism evidence="1 2">
    <name type="scientific">Grifola frondosa</name>
    <name type="common">Maitake</name>
    <name type="synonym">Polyporus frondosus</name>
    <dbReference type="NCBI Taxonomy" id="5627"/>
    <lineage>
        <taxon>Eukaryota</taxon>
        <taxon>Fungi</taxon>
        <taxon>Dikarya</taxon>
        <taxon>Basidiomycota</taxon>
        <taxon>Agaricomycotina</taxon>
        <taxon>Agaricomycetes</taxon>
        <taxon>Polyporales</taxon>
        <taxon>Grifolaceae</taxon>
        <taxon>Grifola</taxon>
    </lineage>
</organism>
<evidence type="ECO:0008006" key="3">
    <source>
        <dbReference type="Google" id="ProtNLM"/>
    </source>
</evidence>
<proteinExistence type="predicted"/>
<name>A0A1C7LR91_GRIFR</name>
<sequence>MSPSLPLNFTNVDLVKVSTPYVESPTHDSFSCKPTSRIQEVNHKGPELRAVIETNPSALQQAASLDNERRRTGKHSIPHVSPVLVKDNMAAVVSEGTS</sequence>
<dbReference type="InterPro" id="IPR036928">
    <property type="entry name" value="AS_sf"/>
</dbReference>
<dbReference type="Gene3D" id="3.90.1300.10">
    <property type="entry name" value="Amidase signature (AS) domain"/>
    <property type="match status" value="1"/>
</dbReference>
<dbReference type="STRING" id="5627.A0A1C7LR91"/>
<protein>
    <recommendedName>
        <fullName evidence="3">Amidase domain-containing protein</fullName>
    </recommendedName>
</protein>
<evidence type="ECO:0000313" key="2">
    <source>
        <dbReference type="Proteomes" id="UP000092993"/>
    </source>
</evidence>
<dbReference type="EMBL" id="LUGG01000031">
    <property type="protein sequence ID" value="OBZ66429.1"/>
    <property type="molecule type" value="Genomic_DNA"/>
</dbReference>
<dbReference type="SUPFAM" id="SSF75304">
    <property type="entry name" value="Amidase signature (AS) enzymes"/>
    <property type="match status" value="1"/>
</dbReference>
<keyword evidence="2" id="KW-1185">Reference proteome</keyword>
<reference evidence="1 2" key="1">
    <citation type="submission" date="2016-03" db="EMBL/GenBank/DDBJ databases">
        <title>Whole genome sequencing of Grifola frondosa 9006-11.</title>
        <authorList>
            <person name="Min B."/>
            <person name="Park H."/>
            <person name="Kim J.-G."/>
            <person name="Cho H."/>
            <person name="Oh Y.-L."/>
            <person name="Kong W.-S."/>
            <person name="Choi I.-G."/>
        </authorList>
    </citation>
    <scope>NUCLEOTIDE SEQUENCE [LARGE SCALE GENOMIC DNA]</scope>
    <source>
        <strain evidence="1 2">9006-11</strain>
    </source>
</reference>
<dbReference type="AlphaFoldDB" id="A0A1C7LR91"/>
<comment type="caution">
    <text evidence="1">The sequence shown here is derived from an EMBL/GenBank/DDBJ whole genome shotgun (WGS) entry which is preliminary data.</text>
</comment>